<dbReference type="GO" id="GO:0019901">
    <property type="term" value="F:protein kinase binding"/>
    <property type="evidence" value="ECO:0007669"/>
    <property type="project" value="TreeGrafter"/>
</dbReference>
<dbReference type="GO" id="GO:0045197">
    <property type="term" value="P:establishment or maintenance of epithelial cell apical/basal polarity"/>
    <property type="evidence" value="ECO:0007669"/>
    <property type="project" value="TreeGrafter"/>
</dbReference>
<dbReference type="Pfam" id="PF23598">
    <property type="entry name" value="LRR_14"/>
    <property type="match status" value="1"/>
</dbReference>
<dbReference type="PROSITE" id="PS51450">
    <property type="entry name" value="LRR"/>
    <property type="match status" value="1"/>
</dbReference>
<dbReference type="InterPro" id="IPR050614">
    <property type="entry name" value="Synaptic_Scaffolding_LAP-MAGUK"/>
</dbReference>
<accession>A0A1B6D9V6</accession>
<gene>
    <name evidence="6" type="ORF">g.27105</name>
</gene>
<dbReference type="GO" id="GO:0098887">
    <property type="term" value="P:neurotransmitter receptor transport, endosome to postsynaptic membrane"/>
    <property type="evidence" value="ECO:0007669"/>
    <property type="project" value="TreeGrafter"/>
</dbReference>
<dbReference type="InterPro" id="IPR001611">
    <property type="entry name" value="Leu-rich_rpt"/>
</dbReference>
<evidence type="ECO:0000256" key="3">
    <source>
        <dbReference type="SAM" id="MobiDB-lite"/>
    </source>
</evidence>
<dbReference type="AlphaFoldDB" id="A0A1B6D9V6"/>
<dbReference type="InterPro" id="IPR001478">
    <property type="entry name" value="PDZ"/>
</dbReference>
<evidence type="ECO:0000256" key="4">
    <source>
        <dbReference type="SAM" id="SignalP"/>
    </source>
</evidence>
<dbReference type="GO" id="GO:0016323">
    <property type="term" value="C:basolateral plasma membrane"/>
    <property type="evidence" value="ECO:0007669"/>
    <property type="project" value="TreeGrafter"/>
</dbReference>
<evidence type="ECO:0000313" key="6">
    <source>
        <dbReference type="EMBL" id="JAS22426.1"/>
    </source>
</evidence>
<dbReference type="SUPFAM" id="SSF50156">
    <property type="entry name" value="PDZ domain-like"/>
    <property type="match status" value="1"/>
</dbReference>
<protein>
    <recommendedName>
        <fullName evidence="5">PDZ domain-containing protein</fullName>
    </recommendedName>
</protein>
<dbReference type="SUPFAM" id="SSF52058">
    <property type="entry name" value="L domain-like"/>
    <property type="match status" value="1"/>
</dbReference>
<dbReference type="PANTHER" id="PTHR23119:SF50">
    <property type="entry name" value="PDZ DOMAIN-CONTAINING PROTEIN"/>
    <property type="match status" value="1"/>
</dbReference>
<dbReference type="Pfam" id="PF13855">
    <property type="entry name" value="LRR_8"/>
    <property type="match status" value="1"/>
</dbReference>
<dbReference type="InterPro" id="IPR055414">
    <property type="entry name" value="LRR_R13L4/SHOC2-like"/>
</dbReference>
<proteinExistence type="predicted"/>
<dbReference type="GO" id="GO:0005912">
    <property type="term" value="C:adherens junction"/>
    <property type="evidence" value="ECO:0007669"/>
    <property type="project" value="TreeGrafter"/>
</dbReference>
<feature type="region of interest" description="Disordered" evidence="3">
    <location>
        <begin position="635"/>
        <end position="662"/>
    </location>
</feature>
<dbReference type="GO" id="GO:0043113">
    <property type="term" value="P:receptor clustering"/>
    <property type="evidence" value="ECO:0007669"/>
    <property type="project" value="TreeGrafter"/>
</dbReference>
<dbReference type="InterPro" id="IPR036034">
    <property type="entry name" value="PDZ_sf"/>
</dbReference>
<dbReference type="EMBL" id="GEDC01014872">
    <property type="protein sequence ID" value="JAS22426.1"/>
    <property type="molecule type" value="Transcribed_RNA"/>
</dbReference>
<evidence type="ECO:0000259" key="5">
    <source>
        <dbReference type="PROSITE" id="PS50106"/>
    </source>
</evidence>
<sequence length="773" mass="87761">MNFKLVIFFSVIIISGISHISENIKSCRKLTYLNLSMNPLGQFPDGVTQLISLENLYMSSTMIDFIPANIGRLSRLEIFELRDNMLSALPKAFARLNNLTCLDIGHNDFTELPEAVGELHALQHLWMEGNDIEELPMFVNGLWNLVHLDCTSTDVRIVSKNIGALTNLVYLTLSNAKLKILPVSIGRLKNLVTLRLDGNELQILPKSIGYLENLEQLYLSLNKLEIIPASIGLLRKLIYLDLSFNYLDLLPPEIGSCCNLRILNVPNNYLRRIPAEIGNLVNLKVCNLMNNRLDYLPISVLKLRNLKALWLSYNQTKPLITLVKEFHYKSHCSVLTCYLLPQRDEEFDETSNSNSQTEKKESVSNSEDHRHSRPRIRFSIDPLLDRQSHLSRTPTPYPRRLKNMAKNINNAVLQSRPEESAYNLDGHLYANTPNQPPPYHIAAMKSKQVSFLKNMSLEMSDDNDISYSMVASGSYSLASQFSRSGSSDELFSSHVNQDLFVNKELLKKKRKTKRRSKERESVKSNNKEKELLYNENVTSNEIQEKFIRDEIGCENKLEQRQEGDPIQIDQDSVATVSPDIQESVDISQHQDDLKIEESYSMNNCINTNTNSTVEKKIDSADDFKVIDSKEPSLSKEICQTPNDDTVENETESNAHTKENSGYMQDVASYSKTNQLPSGKPKSSWVFGAHKNRTVVEVTIVKHDFDLGFQLDFQPEGVFVKDVTLESPASEVVKEGDKILQINGVTLLDDLDAEELISTLEGFSRPFNMLISRI</sequence>
<dbReference type="Pfam" id="PF00595">
    <property type="entry name" value="PDZ"/>
    <property type="match status" value="1"/>
</dbReference>
<name>A0A1B6D9V6_9HEMI</name>
<dbReference type="GO" id="GO:0098968">
    <property type="term" value="P:neurotransmitter receptor transport postsynaptic membrane to endosome"/>
    <property type="evidence" value="ECO:0007669"/>
    <property type="project" value="TreeGrafter"/>
</dbReference>
<feature type="region of interest" description="Disordered" evidence="3">
    <location>
        <begin position="348"/>
        <end position="378"/>
    </location>
</feature>
<feature type="compositionally biased region" description="Basic and acidic residues" evidence="3">
    <location>
        <begin position="357"/>
        <end position="370"/>
    </location>
</feature>
<dbReference type="GO" id="GO:0014069">
    <property type="term" value="C:postsynaptic density"/>
    <property type="evidence" value="ECO:0007669"/>
    <property type="project" value="TreeGrafter"/>
</dbReference>
<feature type="chain" id="PRO_5008581084" description="PDZ domain-containing protein" evidence="4">
    <location>
        <begin position="20"/>
        <end position="773"/>
    </location>
</feature>
<keyword evidence="4" id="KW-0732">Signal</keyword>
<dbReference type="Gene3D" id="3.80.10.10">
    <property type="entry name" value="Ribonuclease Inhibitor"/>
    <property type="match status" value="1"/>
</dbReference>
<dbReference type="InterPro" id="IPR032675">
    <property type="entry name" value="LRR_dom_sf"/>
</dbReference>
<reference evidence="6" key="1">
    <citation type="submission" date="2015-12" db="EMBL/GenBank/DDBJ databases">
        <title>De novo transcriptome assembly of four potential Pierce s Disease insect vectors from Arizona vineyards.</title>
        <authorList>
            <person name="Tassone E.E."/>
        </authorList>
    </citation>
    <scope>NUCLEOTIDE SEQUENCE</scope>
</reference>
<dbReference type="GO" id="GO:0045211">
    <property type="term" value="C:postsynaptic membrane"/>
    <property type="evidence" value="ECO:0007669"/>
    <property type="project" value="TreeGrafter"/>
</dbReference>
<dbReference type="InterPro" id="IPR003591">
    <property type="entry name" value="Leu-rich_rpt_typical-subtyp"/>
</dbReference>
<dbReference type="PROSITE" id="PS50106">
    <property type="entry name" value="PDZ"/>
    <property type="match status" value="1"/>
</dbReference>
<feature type="domain" description="PDZ" evidence="5">
    <location>
        <begin position="696"/>
        <end position="773"/>
    </location>
</feature>
<keyword evidence="2" id="KW-0677">Repeat</keyword>
<keyword evidence="1" id="KW-0433">Leucine-rich repeat</keyword>
<dbReference type="GO" id="GO:0098609">
    <property type="term" value="P:cell-cell adhesion"/>
    <property type="evidence" value="ECO:0007669"/>
    <property type="project" value="TreeGrafter"/>
</dbReference>
<evidence type="ECO:0000256" key="2">
    <source>
        <dbReference type="ARBA" id="ARBA00022737"/>
    </source>
</evidence>
<dbReference type="SMART" id="SM00369">
    <property type="entry name" value="LRR_TYP"/>
    <property type="match status" value="9"/>
</dbReference>
<dbReference type="PANTHER" id="PTHR23119">
    <property type="entry name" value="DISCS LARGE"/>
    <property type="match status" value="1"/>
</dbReference>
<evidence type="ECO:0000256" key="1">
    <source>
        <dbReference type="ARBA" id="ARBA00022614"/>
    </source>
</evidence>
<dbReference type="Gene3D" id="2.30.42.10">
    <property type="match status" value="1"/>
</dbReference>
<feature type="signal peptide" evidence="4">
    <location>
        <begin position="1"/>
        <end position="19"/>
    </location>
</feature>
<organism evidence="6">
    <name type="scientific">Clastoptera arizonana</name>
    <name type="common">Arizona spittle bug</name>
    <dbReference type="NCBI Taxonomy" id="38151"/>
    <lineage>
        <taxon>Eukaryota</taxon>
        <taxon>Metazoa</taxon>
        <taxon>Ecdysozoa</taxon>
        <taxon>Arthropoda</taxon>
        <taxon>Hexapoda</taxon>
        <taxon>Insecta</taxon>
        <taxon>Pterygota</taxon>
        <taxon>Neoptera</taxon>
        <taxon>Paraneoptera</taxon>
        <taxon>Hemiptera</taxon>
        <taxon>Auchenorrhyncha</taxon>
        <taxon>Cercopoidea</taxon>
        <taxon>Clastopteridae</taxon>
        <taxon>Clastoptera</taxon>
    </lineage>
</organism>